<dbReference type="AlphaFoldDB" id="A0A3E3HW19"/>
<keyword evidence="2" id="KW-1185">Reference proteome</keyword>
<accession>A0A3E3HW19</accession>
<name>A0A3E3HW19_9FIRM</name>
<dbReference type="Proteomes" id="UP000260812">
    <property type="component" value="Unassembled WGS sequence"/>
</dbReference>
<organism evidence="1 2">
    <name type="scientific">Eisenbergiella massiliensis</name>
    <dbReference type="NCBI Taxonomy" id="1720294"/>
    <lineage>
        <taxon>Bacteria</taxon>
        <taxon>Bacillati</taxon>
        <taxon>Bacillota</taxon>
        <taxon>Clostridia</taxon>
        <taxon>Lachnospirales</taxon>
        <taxon>Lachnospiraceae</taxon>
        <taxon>Eisenbergiella</taxon>
    </lineage>
</organism>
<evidence type="ECO:0000313" key="1">
    <source>
        <dbReference type="EMBL" id="RGE56019.1"/>
    </source>
</evidence>
<reference evidence="1" key="1">
    <citation type="submission" date="2018-08" db="EMBL/GenBank/DDBJ databases">
        <title>A genome reference for cultivated species of the human gut microbiota.</title>
        <authorList>
            <person name="Zou Y."/>
            <person name="Xue W."/>
            <person name="Luo G."/>
        </authorList>
    </citation>
    <scope>NUCLEOTIDE SEQUENCE [LARGE SCALE GENOMIC DNA]</scope>
    <source>
        <strain evidence="1">TF05-5AC</strain>
    </source>
</reference>
<protein>
    <submittedName>
        <fullName evidence="1">Uncharacterized protein</fullName>
    </submittedName>
</protein>
<dbReference type="EMBL" id="QVLV01000032">
    <property type="protein sequence ID" value="RGE56019.1"/>
    <property type="molecule type" value="Genomic_DNA"/>
</dbReference>
<gene>
    <name evidence="1" type="ORF">DXC51_26630</name>
</gene>
<comment type="caution">
    <text evidence="1">The sequence shown here is derived from an EMBL/GenBank/DDBJ whole genome shotgun (WGS) entry which is preliminary data.</text>
</comment>
<evidence type="ECO:0000313" key="2">
    <source>
        <dbReference type="Proteomes" id="UP000260812"/>
    </source>
</evidence>
<sequence length="62" mass="7714">MRSYIMSLRRHYIIKRGKGNALYLRYKQVALQNLHFTRRLLPCRPQLLMMKKKEECIWIRHL</sequence>
<proteinExistence type="predicted"/>